<evidence type="ECO:0000313" key="1">
    <source>
        <dbReference type="EMBL" id="RXG91356.1"/>
    </source>
</evidence>
<evidence type="ECO:0000313" key="4">
    <source>
        <dbReference type="Proteomes" id="UP000290565"/>
    </source>
</evidence>
<evidence type="ECO:0000313" key="2">
    <source>
        <dbReference type="EMBL" id="RXH40489.1"/>
    </source>
</evidence>
<dbReference type="Proteomes" id="UP000290565">
    <property type="component" value="Unassembled WGS sequence"/>
</dbReference>
<dbReference type="EMBL" id="LBJM01000037">
    <property type="protein sequence ID" value="RXH40489.1"/>
    <property type="molecule type" value="Genomic_DNA"/>
</dbReference>
<dbReference type="RefSeq" id="WP_091879095.1">
    <property type="nucleotide sequence ID" value="NZ_CP022221.1"/>
</dbReference>
<name>A0A4V1KVR7_9BRAD</name>
<dbReference type="Proteomes" id="UP000290174">
    <property type="component" value="Unassembled WGS sequence"/>
</dbReference>
<accession>A0A4Q0SPW9</accession>
<reference evidence="2 4" key="1">
    <citation type="submission" date="2015-04" db="EMBL/GenBank/DDBJ databases">
        <title>Comparative genomics of rhizobia nodulating Arachis hypogaea in China.</title>
        <authorList>
            <person name="Li Y."/>
        </authorList>
    </citation>
    <scope>NUCLEOTIDE SEQUENCE [LARGE SCALE GENOMIC DNA]</scope>
    <source>
        <strain evidence="2 4">CCBAU 51787</strain>
    </source>
</reference>
<organism evidence="1 3">
    <name type="scientific">Bradyrhizobium zhanjiangense</name>
    <dbReference type="NCBI Taxonomy" id="1325107"/>
    <lineage>
        <taxon>Bacteria</taxon>
        <taxon>Pseudomonadati</taxon>
        <taxon>Pseudomonadota</taxon>
        <taxon>Alphaproteobacteria</taxon>
        <taxon>Hyphomicrobiales</taxon>
        <taxon>Nitrobacteraceae</taxon>
        <taxon>Bradyrhizobium</taxon>
    </lineage>
</organism>
<proteinExistence type="predicted"/>
<protein>
    <submittedName>
        <fullName evidence="1">Uncharacterized protein</fullName>
    </submittedName>
</protein>
<dbReference type="EMBL" id="RKMK01000026">
    <property type="protein sequence ID" value="RXG91356.1"/>
    <property type="molecule type" value="Genomic_DNA"/>
</dbReference>
<comment type="caution">
    <text evidence="1">The sequence shown here is derived from an EMBL/GenBank/DDBJ whole genome shotgun (WGS) entry which is preliminary data.</text>
</comment>
<evidence type="ECO:0000313" key="3">
    <source>
        <dbReference type="Proteomes" id="UP000290174"/>
    </source>
</evidence>
<sequence length="121" mass="13412">MKWFARPAPADIWDEPIQGPIGDIEAADRIRNICQAARAIAEAAGSSAPTSTRGRYERAARVAMEIAMKISDDLMRDDAVRRIVDLCMKADDIKTAQILSRAIQAGWIREAVQQDYPVLSQ</sequence>
<accession>A0A4V1KVR7</accession>
<gene>
    <name evidence="1" type="ORF">EAS61_24600</name>
    <name evidence="2" type="ORF">XH94_13055</name>
</gene>
<dbReference type="AlphaFoldDB" id="A0A4V1KVR7"/>
<reference evidence="1 3" key="2">
    <citation type="submission" date="2018-11" db="EMBL/GenBank/DDBJ databases">
        <title>Bradyrhizobium sp. nov., isolated from effective nodules of peanut in China.</title>
        <authorList>
            <person name="Li Y."/>
        </authorList>
    </citation>
    <scope>NUCLEOTIDE SEQUENCE [LARGE SCALE GENOMIC DNA]</scope>
    <source>
        <strain evidence="1 3">CCBAU 51770</strain>
    </source>
</reference>